<dbReference type="EMBL" id="CP137314">
    <property type="protein sequence ID" value="WQF89832.1"/>
    <property type="molecule type" value="Genomic_DNA"/>
</dbReference>
<comment type="similarity">
    <text evidence="1">Belongs to the NmrA-type oxidoreductase family. Isoflavone reductase subfamily.</text>
</comment>
<dbReference type="PANTHER" id="PTHR47706:SF9">
    <property type="entry name" value="NMRA-LIKE DOMAIN-CONTAINING PROTEIN-RELATED"/>
    <property type="match status" value="1"/>
</dbReference>
<feature type="domain" description="NAD(P)-binding" evidence="4">
    <location>
        <begin position="13"/>
        <end position="139"/>
    </location>
</feature>
<dbReference type="Proteomes" id="UP001322277">
    <property type="component" value="Chromosome 10"/>
</dbReference>
<dbReference type="RefSeq" id="XP_062787053.1">
    <property type="nucleotide sequence ID" value="XM_062931002.1"/>
</dbReference>
<evidence type="ECO:0000256" key="3">
    <source>
        <dbReference type="ARBA" id="ARBA00023002"/>
    </source>
</evidence>
<dbReference type="KEGG" id="cdet:87951346"/>
<dbReference type="Gene3D" id="3.40.50.720">
    <property type="entry name" value="NAD(P)-binding Rossmann-like Domain"/>
    <property type="match status" value="1"/>
</dbReference>
<keyword evidence="6" id="KW-1185">Reference proteome</keyword>
<dbReference type="Pfam" id="PF13460">
    <property type="entry name" value="NAD_binding_10"/>
    <property type="match status" value="1"/>
</dbReference>
<sequence length="313" mass="34674">MSVQTVIGVAGISSKLAQCITKALQRYQGVKIKGLCRSPEKIPPSALKEYKIEVIKGNFDDEVAVQQFVQGTDVVICCYFGGSDLMTLGQKILIEACAKEGVPRYIPSDFAVDYAKIPDGEPFPKESAKIIKKYLLEKNVSGVHVLVGGLMETFWSEYFEIYDANTRTASYWGTGEEKWDLTTFETAAAYTAALAVDKQAVGVFLFRGDCKSVFEIKEAYDKVNQSSLQLRRLGSLSDLYDTVKDIHRRDPSNLASWGPKAFIFWCTNGVAHLGNELDNEKYSYIVPADVEAFLRAHKDTQVAVAGQKIGFQG</sequence>
<dbReference type="AlphaFoldDB" id="A0AAX4J342"/>
<dbReference type="InterPro" id="IPR036291">
    <property type="entry name" value="NAD(P)-bd_dom_sf"/>
</dbReference>
<evidence type="ECO:0000256" key="2">
    <source>
        <dbReference type="ARBA" id="ARBA00022857"/>
    </source>
</evidence>
<evidence type="ECO:0000259" key="4">
    <source>
        <dbReference type="Pfam" id="PF13460"/>
    </source>
</evidence>
<evidence type="ECO:0000256" key="1">
    <source>
        <dbReference type="ARBA" id="ARBA00005725"/>
    </source>
</evidence>
<evidence type="ECO:0000313" key="6">
    <source>
        <dbReference type="Proteomes" id="UP001322277"/>
    </source>
</evidence>
<name>A0AAX4J342_9PEZI</name>
<evidence type="ECO:0000313" key="5">
    <source>
        <dbReference type="EMBL" id="WQF89832.1"/>
    </source>
</evidence>
<dbReference type="InterPro" id="IPR051609">
    <property type="entry name" value="NmrA/Isoflavone_reductase-like"/>
</dbReference>
<organism evidence="5 6">
    <name type="scientific">Colletotrichum destructivum</name>
    <dbReference type="NCBI Taxonomy" id="34406"/>
    <lineage>
        <taxon>Eukaryota</taxon>
        <taxon>Fungi</taxon>
        <taxon>Dikarya</taxon>
        <taxon>Ascomycota</taxon>
        <taxon>Pezizomycotina</taxon>
        <taxon>Sordariomycetes</taxon>
        <taxon>Hypocreomycetidae</taxon>
        <taxon>Glomerellales</taxon>
        <taxon>Glomerellaceae</taxon>
        <taxon>Colletotrichum</taxon>
        <taxon>Colletotrichum destructivum species complex</taxon>
    </lineage>
</organism>
<protein>
    <submittedName>
        <fullName evidence="5">NAD(P)-binding domain, NAD(P)-binding domain superfamily</fullName>
    </submittedName>
</protein>
<dbReference type="PANTHER" id="PTHR47706">
    <property type="entry name" value="NMRA-LIKE FAMILY PROTEIN"/>
    <property type="match status" value="1"/>
</dbReference>
<dbReference type="GeneID" id="87951346"/>
<dbReference type="InterPro" id="IPR016040">
    <property type="entry name" value="NAD(P)-bd_dom"/>
</dbReference>
<dbReference type="GO" id="GO:0016491">
    <property type="term" value="F:oxidoreductase activity"/>
    <property type="evidence" value="ECO:0007669"/>
    <property type="project" value="UniProtKB-KW"/>
</dbReference>
<reference evidence="6" key="1">
    <citation type="journal article" date="2023" name="bioRxiv">
        <title>Complete genome of the Medicago anthracnose fungus, Colletotrichum destructivum, reveals a mini-chromosome-like region within a core chromosome.</title>
        <authorList>
            <person name="Lapalu N."/>
            <person name="Simon A."/>
            <person name="Lu A."/>
            <person name="Plaumann P.-L."/>
            <person name="Amselem J."/>
            <person name="Pigne S."/>
            <person name="Auger A."/>
            <person name="Koch C."/>
            <person name="Dallery J.-F."/>
            <person name="O'Connell R.J."/>
        </authorList>
    </citation>
    <scope>NUCLEOTIDE SEQUENCE [LARGE SCALE GENOMIC DNA]</scope>
    <source>
        <strain evidence="6">CBS 520.97</strain>
    </source>
</reference>
<accession>A0AAX4J342</accession>
<proteinExistence type="inferred from homology"/>
<keyword evidence="3" id="KW-0560">Oxidoreductase</keyword>
<dbReference type="SUPFAM" id="SSF51735">
    <property type="entry name" value="NAD(P)-binding Rossmann-fold domains"/>
    <property type="match status" value="1"/>
</dbReference>
<gene>
    <name evidence="5" type="ORF">CDEST_14846</name>
</gene>
<keyword evidence="2" id="KW-0521">NADP</keyword>